<dbReference type="InterPro" id="IPR000524">
    <property type="entry name" value="Tscrpt_reg_HTH_GntR"/>
</dbReference>
<dbReference type="SUPFAM" id="SSF46785">
    <property type="entry name" value="Winged helix' DNA-binding domain"/>
    <property type="match status" value="1"/>
</dbReference>
<dbReference type="PROSITE" id="PS50949">
    <property type="entry name" value="HTH_GNTR"/>
    <property type="match status" value="1"/>
</dbReference>
<sequence length="255" mass="28158">MALRRIDPASDRAVYRQIADHLRADIESHERPPGSQLPSESSLVADYGVSRVTARRALSVLVTDGLAISEHGKGWFVRRRPPVKRLSSDRFARRHEGKAAFTVDMEANERKFSVEVIYVGQGDAPPEITSRLGLPPGTAVLVRRRRYLVEGQPTEFATSYIPLDIAAGTPIEQENPGPGGIYGRMEDHGLVFERYDEEISARMPTEDEARHLSLPAGSPVLHLVRTAVASGRVVEVCDTIMDSAAFVLFYSLPAR</sequence>
<dbReference type="SMART" id="SM00866">
    <property type="entry name" value="UTRA"/>
    <property type="match status" value="1"/>
</dbReference>
<evidence type="ECO:0000313" key="6">
    <source>
        <dbReference type="Proteomes" id="UP000679690"/>
    </source>
</evidence>
<dbReference type="InterPro" id="IPR011663">
    <property type="entry name" value="UTRA"/>
</dbReference>
<dbReference type="InterPro" id="IPR050679">
    <property type="entry name" value="Bact_HTH_transcr_reg"/>
</dbReference>
<dbReference type="EMBL" id="JAGFNS010000007">
    <property type="protein sequence ID" value="MBO3738415.1"/>
    <property type="molecule type" value="Genomic_DNA"/>
</dbReference>
<reference evidence="5 6" key="1">
    <citation type="submission" date="2021-03" db="EMBL/GenBank/DDBJ databases">
        <title>Actinoplanes flavus sp. nov., a novel actinomycete isolated from Coconut Palm rhizosphere soil.</title>
        <authorList>
            <person name="Luo X."/>
        </authorList>
    </citation>
    <scope>NUCLEOTIDE SEQUENCE [LARGE SCALE GENOMIC DNA]</scope>
    <source>
        <strain evidence="5 6">NEAU-H7</strain>
    </source>
</reference>
<evidence type="ECO:0000256" key="2">
    <source>
        <dbReference type="ARBA" id="ARBA00023125"/>
    </source>
</evidence>
<dbReference type="PRINTS" id="PR00035">
    <property type="entry name" value="HTHGNTR"/>
</dbReference>
<dbReference type="InterPro" id="IPR028978">
    <property type="entry name" value="Chorismate_lyase_/UTRA_dom_sf"/>
</dbReference>
<evidence type="ECO:0000313" key="5">
    <source>
        <dbReference type="EMBL" id="MBO3738415.1"/>
    </source>
</evidence>
<dbReference type="SUPFAM" id="SSF64288">
    <property type="entry name" value="Chorismate lyase-like"/>
    <property type="match status" value="1"/>
</dbReference>
<dbReference type="PANTHER" id="PTHR44846">
    <property type="entry name" value="MANNOSYL-D-GLYCERATE TRANSPORT/METABOLISM SYSTEM REPRESSOR MNGR-RELATED"/>
    <property type="match status" value="1"/>
</dbReference>
<organism evidence="5 6">
    <name type="scientific">Actinoplanes flavus</name>
    <dbReference type="NCBI Taxonomy" id="2820290"/>
    <lineage>
        <taxon>Bacteria</taxon>
        <taxon>Bacillati</taxon>
        <taxon>Actinomycetota</taxon>
        <taxon>Actinomycetes</taxon>
        <taxon>Micromonosporales</taxon>
        <taxon>Micromonosporaceae</taxon>
        <taxon>Actinoplanes</taxon>
    </lineage>
</organism>
<accession>A0ABS3UI12</accession>
<dbReference type="Pfam" id="PF07702">
    <property type="entry name" value="UTRA"/>
    <property type="match status" value="1"/>
</dbReference>
<evidence type="ECO:0000256" key="1">
    <source>
        <dbReference type="ARBA" id="ARBA00023015"/>
    </source>
</evidence>
<evidence type="ECO:0000256" key="3">
    <source>
        <dbReference type="ARBA" id="ARBA00023163"/>
    </source>
</evidence>
<dbReference type="InterPro" id="IPR036390">
    <property type="entry name" value="WH_DNA-bd_sf"/>
</dbReference>
<feature type="domain" description="HTH gntR-type" evidence="4">
    <location>
        <begin position="12"/>
        <end position="80"/>
    </location>
</feature>
<keyword evidence="3" id="KW-0804">Transcription</keyword>
<dbReference type="Gene3D" id="1.10.10.10">
    <property type="entry name" value="Winged helix-like DNA-binding domain superfamily/Winged helix DNA-binding domain"/>
    <property type="match status" value="1"/>
</dbReference>
<dbReference type="Gene3D" id="3.40.1410.10">
    <property type="entry name" value="Chorismate lyase-like"/>
    <property type="match status" value="1"/>
</dbReference>
<keyword evidence="6" id="KW-1185">Reference proteome</keyword>
<dbReference type="InterPro" id="IPR036388">
    <property type="entry name" value="WH-like_DNA-bd_sf"/>
</dbReference>
<keyword evidence="1" id="KW-0805">Transcription regulation</keyword>
<dbReference type="PANTHER" id="PTHR44846:SF17">
    <property type="entry name" value="GNTR-FAMILY TRANSCRIPTIONAL REGULATOR"/>
    <property type="match status" value="1"/>
</dbReference>
<protein>
    <submittedName>
        <fullName evidence="5">GntR family transcriptional regulator</fullName>
    </submittedName>
</protein>
<proteinExistence type="predicted"/>
<name>A0ABS3UI12_9ACTN</name>
<dbReference type="CDD" id="cd07377">
    <property type="entry name" value="WHTH_GntR"/>
    <property type="match status" value="1"/>
</dbReference>
<evidence type="ECO:0000259" key="4">
    <source>
        <dbReference type="PROSITE" id="PS50949"/>
    </source>
</evidence>
<dbReference type="Proteomes" id="UP000679690">
    <property type="component" value="Unassembled WGS sequence"/>
</dbReference>
<gene>
    <name evidence="5" type="ORF">J5X75_12880</name>
</gene>
<keyword evidence="2" id="KW-0238">DNA-binding</keyword>
<dbReference type="SMART" id="SM00345">
    <property type="entry name" value="HTH_GNTR"/>
    <property type="match status" value="1"/>
</dbReference>
<dbReference type="Pfam" id="PF00392">
    <property type="entry name" value="GntR"/>
    <property type="match status" value="1"/>
</dbReference>
<comment type="caution">
    <text evidence="5">The sequence shown here is derived from an EMBL/GenBank/DDBJ whole genome shotgun (WGS) entry which is preliminary data.</text>
</comment>